<organism evidence="1 2">
    <name type="scientific">Rhodococcus erythropolis</name>
    <name type="common">Arthrobacter picolinophilus</name>
    <dbReference type="NCBI Taxonomy" id="1833"/>
    <lineage>
        <taxon>Bacteria</taxon>
        <taxon>Bacillati</taxon>
        <taxon>Actinomycetota</taxon>
        <taxon>Actinomycetes</taxon>
        <taxon>Mycobacteriales</taxon>
        <taxon>Nocardiaceae</taxon>
        <taxon>Rhodococcus</taxon>
        <taxon>Rhodococcus erythropolis group</taxon>
    </lineage>
</organism>
<accession>A0A6G9D3R2</accession>
<dbReference type="AlphaFoldDB" id="A0A6G9D3R2"/>
<evidence type="ECO:0000313" key="1">
    <source>
        <dbReference type="EMBL" id="QIP43819.1"/>
    </source>
</evidence>
<keyword evidence="1" id="KW-0614">Plasmid</keyword>
<reference evidence="1 2" key="1">
    <citation type="submission" date="2020-03" db="EMBL/GenBank/DDBJ databases">
        <title>Screen low temperature-resistant strains for efficient degradation of petroleum hydrocarbons under the low temperature.</title>
        <authorList>
            <person name="Wang Y."/>
            <person name="Chen J."/>
        </authorList>
    </citation>
    <scope>NUCLEOTIDE SEQUENCE [LARGE SCALE GENOMIC DNA]</scope>
    <source>
        <strain evidence="1 2">KB1</strain>
        <plasmid evidence="1 2">plas1</plasmid>
    </source>
</reference>
<name>A0A6G9D3R2_RHOER</name>
<evidence type="ECO:0000313" key="2">
    <source>
        <dbReference type="Proteomes" id="UP000502345"/>
    </source>
</evidence>
<protein>
    <submittedName>
        <fullName evidence="1">Uncharacterized protein</fullName>
    </submittedName>
</protein>
<sequence length="29" mass="3370">MWEGGAHWCARVDIVWRKTESNAAFSLFT</sequence>
<dbReference type="Proteomes" id="UP000502345">
    <property type="component" value="Plasmid plas1"/>
</dbReference>
<proteinExistence type="predicted"/>
<geneLocation type="plasmid" evidence="1 2">
    <name>plas1</name>
</geneLocation>
<gene>
    <name evidence="1" type="ORF">G9444_6576</name>
</gene>
<dbReference type="EMBL" id="CP050125">
    <property type="protein sequence ID" value="QIP43819.1"/>
    <property type="molecule type" value="Genomic_DNA"/>
</dbReference>